<reference evidence="2" key="1">
    <citation type="submission" date="2023-02" db="EMBL/GenBank/DDBJ databases">
        <title>Genome sequence of Hyphococcus flavus.</title>
        <authorList>
            <person name="Rong J.-C."/>
            <person name="Zhao Q."/>
            <person name="Yi M."/>
            <person name="Wu J.-Y."/>
        </authorList>
    </citation>
    <scope>NUCLEOTIDE SEQUENCE</scope>
    <source>
        <strain evidence="2">MCCC 1K03223</strain>
    </source>
</reference>
<gene>
    <name evidence="2" type="ORF">PUV54_03190</name>
</gene>
<proteinExistence type="predicted"/>
<dbReference type="Proteomes" id="UP001214043">
    <property type="component" value="Chromosome"/>
</dbReference>
<organism evidence="2 3">
    <name type="scientific">Hyphococcus flavus</name>
    <dbReference type="NCBI Taxonomy" id="1866326"/>
    <lineage>
        <taxon>Bacteria</taxon>
        <taxon>Pseudomonadati</taxon>
        <taxon>Pseudomonadota</taxon>
        <taxon>Alphaproteobacteria</taxon>
        <taxon>Parvularculales</taxon>
        <taxon>Parvularculaceae</taxon>
        <taxon>Hyphococcus</taxon>
    </lineage>
</organism>
<evidence type="ECO:0000313" key="3">
    <source>
        <dbReference type="Proteomes" id="UP001214043"/>
    </source>
</evidence>
<dbReference type="AlphaFoldDB" id="A0AAE9ZJF4"/>
<feature type="region of interest" description="Disordered" evidence="1">
    <location>
        <begin position="1"/>
        <end position="28"/>
    </location>
</feature>
<evidence type="ECO:0000313" key="2">
    <source>
        <dbReference type="EMBL" id="WDI32196.1"/>
    </source>
</evidence>
<keyword evidence="3" id="KW-1185">Reference proteome</keyword>
<dbReference type="KEGG" id="hfl:PUV54_03190"/>
<name>A0AAE9ZJF4_9PROT</name>
<protein>
    <submittedName>
        <fullName evidence="2">Uncharacterized protein</fullName>
    </submittedName>
</protein>
<dbReference type="RefSeq" id="WP_274494097.1">
    <property type="nucleotide sequence ID" value="NZ_CP118166.1"/>
</dbReference>
<accession>A0AAE9ZJF4</accession>
<sequence>MCCADLNKSGDSTDISSENEGDGADAGGAVHGLISFLSNLLRD</sequence>
<dbReference type="EMBL" id="CP118166">
    <property type="protein sequence ID" value="WDI32196.1"/>
    <property type="molecule type" value="Genomic_DNA"/>
</dbReference>
<evidence type="ECO:0000256" key="1">
    <source>
        <dbReference type="SAM" id="MobiDB-lite"/>
    </source>
</evidence>